<dbReference type="Proteomes" id="UP000092024">
    <property type="component" value="Unassembled WGS sequence"/>
</dbReference>
<feature type="domain" description="Copper amine oxidase-like N-terminal" evidence="2">
    <location>
        <begin position="192"/>
        <end position="288"/>
    </location>
</feature>
<evidence type="ECO:0000313" key="4">
    <source>
        <dbReference type="Proteomes" id="UP000092024"/>
    </source>
</evidence>
<sequence>MIKKVTAFCVSILLLLTLIPTISNAARVEFTYEFNGEKIGKITDPLNDYGVYYFPVTEILKAIDPNTSETYKGYDGAFNTTQIVFQDSCYEFKYKTEVTVFDKSCEKEKDLIKISRSYKLLDDNNIFMPAFIFEEILGEGTTVSLYTNRIIIRTKNHNEKIVSKNLSIILKVDDYWMYVNDEIKLFDPKSGSKPIIRQGRTMLPIARVIEEFGGSVTWDGSNKKVTISLDTNLVVLWVGKTKALVNGVEKTLDVAPTIISGRTMTPLRFVSENLAIQLVWDGENQVIALYQGDFDYLPKSYSSYFAYGVNEVQNNNSPESENEDLSIQFNKTQPLDKNGRLIHIGDNISAEGMFSGMVKEVQGTKILVYWDTKSIFIPKGDEEFWALVIGISYEANQWIEANKVTIKDSRY</sequence>
<reference evidence="3 4" key="1">
    <citation type="submission" date="2016-05" db="EMBL/GenBank/DDBJ databases">
        <title>Paenibacillus oryzae. sp. nov., isolated from the rice root.</title>
        <authorList>
            <person name="Zhang J."/>
            <person name="Zhang X."/>
        </authorList>
    </citation>
    <scope>NUCLEOTIDE SEQUENCE [LARGE SCALE GENOMIC DNA]</scope>
    <source>
        <strain evidence="3 4">1DrF-4</strain>
    </source>
</reference>
<evidence type="ECO:0000313" key="3">
    <source>
        <dbReference type="EMBL" id="OBR66494.1"/>
    </source>
</evidence>
<feature type="signal peptide" evidence="1">
    <location>
        <begin position="1"/>
        <end position="25"/>
    </location>
</feature>
<keyword evidence="4" id="KW-1185">Reference proteome</keyword>
<protein>
    <recommendedName>
        <fullName evidence="2">Copper amine oxidase-like N-terminal domain-containing protein</fullName>
    </recommendedName>
</protein>
<dbReference type="RefSeq" id="WP_068681720.1">
    <property type="nucleotide sequence ID" value="NZ_LYPA01000046.1"/>
</dbReference>
<evidence type="ECO:0000256" key="1">
    <source>
        <dbReference type="SAM" id="SignalP"/>
    </source>
</evidence>
<name>A0A1A5YLK7_9BACL</name>
<dbReference type="Gene3D" id="3.30.457.10">
    <property type="entry name" value="Copper amine oxidase-like, N-terminal domain"/>
    <property type="match status" value="1"/>
</dbReference>
<gene>
    <name evidence="3" type="ORF">A7K91_03350</name>
</gene>
<dbReference type="EMBL" id="LYPA01000046">
    <property type="protein sequence ID" value="OBR66494.1"/>
    <property type="molecule type" value="Genomic_DNA"/>
</dbReference>
<dbReference type="SUPFAM" id="SSF55383">
    <property type="entry name" value="Copper amine oxidase, domain N"/>
    <property type="match status" value="1"/>
</dbReference>
<dbReference type="Pfam" id="PF07833">
    <property type="entry name" value="Cu_amine_oxidN1"/>
    <property type="match status" value="1"/>
</dbReference>
<dbReference type="InterPro" id="IPR012854">
    <property type="entry name" value="Cu_amine_oxidase-like_N"/>
</dbReference>
<dbReference type="AlphaFoldDB" id="A0A1A5YLK7"/>
<feature type="chain" id="PRO_5008340440" description="Copper amine oxidase-like N-terminal domain-containing protein" evidence="1">
    <location>
        <begin position="26"/>
        <end position="411"/>
    </location>
</feature>
<dbReference type="STRING" id="1844972.A7K91_03350"/>
<evidence type="ECO:0000259" key="2">
    <source>
        <dbReference type="Pfam" id="PF07833"/>
    </source>
</evidence>
<comment type="caution">
    <text evidence="3">The sequence shown here is derived from an EMBL/GenBank/DDBJ whole genome shotgun (WGS) entry which is preliminary data.</text>
</comment>
<proteinExistence type="predicted"/>
<keyword evidence="1" id="KW-0732">Signal</keyword>
<organism evidence="3 4">
    <name type="scientific">Paenibacillus oryzae</name>
    <dbReference type="NCBI Taxonomy" id="1844972"/>
    <lineage>
        <taxon>Bacteria</taxon>
        <taxon>Bacillati</taxon>
        <taxon>Bacillota</taxon>
        <taxon>Bacilli</taxon>
        <taxon>Bacillales</taxon>
        <taxon>Paenibacillaceae</taxon>
        <taxon>Paenibacillus</taxon>
    </lineage>
</organism>
<accession>A0A1A5YLK7</accession>
<dbReference type="InterPro" id="IPR036582">
    <property type="entry name" value="Mao_N_sf"/>
</dbReference>